<keyword evidence="8" id="KW-1185">Reference proteome</keyword>
<comment type="subcellular location">
    <subcellularLocation>
        <location evidence="1">Nucleus</location>
    </subcellularLocation>
</comment>
<organism evidence="7 8">
    <name type="scientific">Coemansia pectinata</name>
    <dbReference type="NCBI Taxonomy" id="1052879"/>
    <lineage>
        <taxon>Eukaryota</taxon>
        <taxon>Fungi</taxon>
        <taxon>Fungi incertae sedis</taxon>
        <taxon>Zoopagomycota</taxon>
        <taxon>Kickxellomycotina</taxon>
        <taxon>Kickxellomycetes</taxon>
        <taxon>Kickxellales</taxon>
        <taxon>Kickxellaceae</taxon>
        <taxon>Coemansia</taxon>
    </lineage>
</organism>
<comment type="caution">
    <text evidence="7">The sequence shown here is derived from an EMBL/GenBank/DDBJ whole genome shotgun (WGS) entry which is preliminary data.</text>
</comment>
<dbReference type="PANTHER" id="PTHR10015:SF206">
    <property type="entry name" value="HSF-TYPE DNA-BINDING DOMAIN-CONTAINING PROTEIN"/>
    <property type="match status" value="1"/>
</dbReference>
<gene>
    <name evidence="7" type="ORF">GGI19_001380</name>
</gene>
<evidence type="ECO:0000313" key="8">
    <source>
        <dbReference type="Proteomes" id="UP001140011"/>
    </source>
</evidence>
<dbReference type="GO" id="GO:0003700">
    <property type="term" value="F:DNA-binding transcription factor activity"/>
    <property type="evidence" value="ECO:0007669"/>
    <property type="project" value="InterPro"/>
</dbReference>
<evidence type="ECO:0000256" key="3">
    <source>
        <dbReference type="ARBA" id="ARBA00023242"/>
    </source>
</evidence>
<protein>
    <recommendedName>
        <fullName evidence="6">HSF-type DNA-binding domain-containing protein</fullName>
    </recommendedName>
</protein>
<feature type="region of interest" description="Disordered" evidence="5">
    <location>
        <begin position="392"/>
        <end position="435"/>
    </location>
</feature>
<evidence type="ECO:0000259" key="6">
    <source>
        <dbReference type="SMART" id="SM00415"/>
    </source>
</evidence>
<name>A0A9W8H1R5_9FUNG</name>
<dbReference type="EMBL" id="JANBUH010000049">
    <property type="protein sequence ID" value="KAJ2755759.1"/>
    <property type="molecule type" value="Genomic_DNA"/>
</dbReference>
<dbReference type="InterPro" id="IPR036388">
    <property type="entry name" value="WH-like_DNA-bd_sf"/>
</dbReference>
<dbReference type="PANTHER" id="PTHR10015">
    <property type="entry name" value="HEAT SHOCK TRANSCRIPTION FACTOR"/>
    <property type="match status" value="1"/>
</dbReference>
<dbReference type="GO" id="GO:0005634">
    <property type="term" value="C:nucleus"/>
    <property type="evidence" value="ECO:0007669"/>
    <property type="project" value="UniProtKB-SubCell"/>
</dbReference>
<evidence type="ECO:0000256" key="4">
    <source>
        <dbReference type="RuleBase" id="RU004020"/>
    </source>
</evidence>
<dbReference type="InterPro" id="IPR036390">
    <property type="entry name" value="WH_DNA-bd_sf"/>
</dbReference>
<sequence length="435" mass="47512">MPCILSDACFACLRWSPDGLSVVIDGSEEVGNQVLSQYFQTEKISSFIRQFHLYGFKRTTDGRKNKDKRGYSKWEHRYFQRGRYDYLELITRVPPPKSPLKDKSEYKSGAYMSRLRLPMTDPRTPSTYSSLSVGVQPTNLVPGNQGMATSPVIVAYSQQPALTAVSSPSPTLSAVVDPPLSPLAPPPPLPVAAEISTDQQMLDLLRQQNPHIQSVFQTPRALEVMYALQTLEDNLDHVHTEAPLITTPDNMSHLLAHQGVQPQDHQEYIGNAALGPKMSPLTPFPTDASSMFSASHTQQLGGAPVTMTTEMFSAASKATSFHVTAARSNIGDIEMAYSPRATDMPQHLGGFSVADIYLPQTSPFGSCPRILDATIGTPMPLFMNVDSFSANPPPPLAPTDSWTTSMSDSTAMDLSTSTSEESHNIAPGFPHRPLM</sequence>
<dbReference type="Pfam" id="PF00447">
    <property type="entry name" value="HSF_DNA-bind"/>
    <property type="match status" value="1"/>
</dbReference>
<dbReference type="GO" id="GO:0043565">
    <property type="term" value="F:sequence-specific DNA binding"/>
    <property type="evidence" value="ECO:0007669"/>
    <property type="project" value="InterPro"/>
</dbReference>
<evidence type="ECO:0000256" key="1">
    <source>
        <dbReference type="ARBA" id="ARBA00004123"/>
    </source>
</evidence>
<dbReference type="Proteomes" id="UP001140011">
    <property type="component" value="Unassembled WGS sequence"/>
</dbReference>
<evidence type="ECO:0000313" key="7">
    <source>
        <dbReference type="EMBL" id="KAJ2755759.1"/>
    </source>
</evidence>
<dbReference type="SMART" id="SM00415">
    <property type="entry name" value="HSF"/>
    <property type="match status" value="1"/>
</dbReference>
<dbReference type="InterPro" id="IPR000232">
    <property type="entry name" value="HSF_DNA-bd"/>
</dbReference>
<evidence type="ECO:0000256" key="2">
    <source>
        <dbReference type="ARBA" id="ARBA00023125"/>
    </source>
</evidence>
<comment type="similarity">
    <text evidence="4">Belongs to the HSF family.</text>
</comment>
<dbReference type="AlphaFoldDB" id="A0A9W8H1R5"/>
<reference evidence="7" key="1">
    <citation type="submission" date="2022-07" db="EMBL/GenBank/DDBJ databases">
        <title>Phylogenomic reconstructions and comparative analyses of Kickxellomycotina fungi.</title>
        <authorList>
            <person name="Reynolds N.K."/>
            <person name="Stajich J.E."/>
            <person name="Barry K."/>
            <person name="Grigoriev I.V."/>
            <person name="Crous P."/>
            <person name="Smith M.E."/>
        </authorList>
    </citation>
    <scope>NUCLEOTIDE SEQUENCE</scope>
    <source>
        <strain evidence="7">BCRC 34297</strain>
    </source>
</reference>
<accession>A0A9W8H1R5</accession>
<feature type="domain" description="HSF-type DNA-binding" evidence="6">
    <location>
        <begin position="4"/>
        <end position="93"/>
    </location>
</feature>
<dbReference type="Gene3D" id="1.10.10.10">
    <property type="entry name" value="Winged helix-like DNA-binding domain superfamily/Winged helix DNA-binding domain"/>
    <property type="match status" value="1"/>
</dbReference>
<keyword evidence="2" id="KW-0238">DNA-binding</keyword>
<dbReference type="SUPFAM" id="SSF46785">
    <property type="entry name" value="Winged helix' DNA-binding domain"/>
    <property type="match status" value="1"/>
</dbReference>
<dbReference type="OrthoDB" id="5527611at2759"/>
<proteinExistence type="inferred from homology"/>
<feature type="compositionally biased region" description="Low complexity" evidence="5">
    <location>
        <begin position="399"/>
        <end position="419"/>
    </location>
</feature>
<keyword evidence="3" id="KW-0539">Nucleus</keyword>
<evidence type="ECO:0000256" key="5">
    <source>
        <dbReference type="SAM" id="MobiDB-lite"/>
    </source>
</evidence>